<dbReference type="GO" id="GO:0005829">
    <property type="term" value="C:cytosol"/>
    <property type="evidence" value="ECO:0007669"/>
    <property type="project" value="TreeGrafter"/>
</dbReference>
<dbReference type="EMBL" id="AGNL01022390">
    <property type="protein sequence ID" value="EJK59751.1"/>
    <property type="molecule type" value="Genomic_DNA"/>
</dbReference>
<reference evidence="4 5" key="1">
    <citation type="journal article" date="2012" name="Genome Biol.">
        <title>Genome and low-iron response of an oceanic diatom adapted to chronic iron limitation.</title>
        <authorList>
            <person name="Lommer M."/>
            <person name="Specht M."/>
            <person name="Roy A.S."/>
            <person name="Kraemer L."/>
            <person name="Andreson R."/>
            <person name="Gutowska M.A."/>
            <person name="Wolf J."/>
            <person name="Bergner S.V."/>
            <person name="Schilhabel M.B."/>
            <person name="Klostermeier U.C."/>
            <person name="Beiko R.G."/>
            <person name="Rosenstiel P."/>
            <person name="Hippler M."/>
            <person name="Laroche J."/>
        </authorList>
    </citation>
    <scope>NUCLEOTIDE SEQUENCE [LARGE SCALE GENOMIC DNA]</scope>
    <source>
        <strain evidence="4 5">CCMP1005</strain>
    </source>
</reference>
<dbReference type="PANTHER" id="PTHR24113:SF12">
    <property type="entry name" value="RAN GTPASE-ACTIVATING PROTEIN 1"/>
    <property type="match status" value="1"/>
</dbReference>
<dbReference type="GO" id="GO:0005634">
    <property type="term" value="C:nucleus"/>
    <property type="evidence" value="ECO:0007669"/>
    <property type="project" value="TreeGrafter"/>
</dbReference>
<dbReference type="SUPFAM" id="SSF52047">
    <property type="entry name" value="RNI-like"/>
    <property type="match status" value="1"/>
</dbReference>
<gene>
    <name evidence="4" type="ORF">THAOC_19988</name>
</gene>
<dbReference type="InterPro" id="IPR027038">
    <property type="entry name" value="RanGap"/>
</dbReference>
<sequence length="481" mass="53851">MERRGDEGRKRKLEASNIEGSPVAFDTMDLKNLLDRMQSQIDGLVAINSTLQARLDGQAERQAQEVNGLREKCEVFESRCGSLERSIQVLKKDVDWSYSAPSIPRRHWIEQGHDEEYADKMEDILCRIKGDVTSIRNGETISCTCLDYYGQMAVLHDDALLPHFKELADAIQLSKGIQEINIDNLELHPSALGILFPAMEGKVRNIDMRNIGFPGPDAVKCYEIIASSIRRNHALKTLTWTDNQIPSDDQADLLIDSVIKNRSIKNVRLENCFNQSGANGCRALAALMTCGRPVDWIDFRGNALSGIDDVAAAVASNLQLEALRICDNELNDRDAELIAQALKQNTNLQRLDLGGNSISNSITSAGFEKIRSTIYDPSSLNAMESCNHTCWVVCVEGNGYDMTPRQRRNRKLYQLLSTRHLDGSNARHLNAELGEEQFTIRLVPKVLHCIKHYSSDQTADLPIPLSITFELIQVLDDARTI</sequence>
<protein>
    <submittedName>
        <fullName evidence="4">Uncharacterized protein</fullName>
    </submittedName>
</protein>
<evidence type="ECO:0000256" key="2">
    <source>
        <dbReference type="ARBA" id="ARBA00022614"/>
    </source>
</evidence>
<proteinExistence type="predicted"/>
<comment type="caution">
    <text evidence="4">The sequence shown here is derived from an EMBL/GenBank/DDBJ whole genome shotgun (WGS) entry which is preliminary data.</text>
</comment>
<dbReference type="AlphaFoldDB" id="K0SFS0"/>
<dbReference type="GO" id="GO:0048471">
    <property type="term" value="C:perinuclear region of cytoplasm"/>
    <property type="evidence" value="ECO:0007669"/>
    <property type="project" value="TreeGrafter"/>
</dbReference>
<evidence type="ECO:0000256" key="1">
    <source>
        <dbReference type="ARBA" id="ARBA00022468"/>
    </source>
</evidence>
<name>K0SFS0_THAOC</name>
<evidence type="ECO:0000313" key="4">
    <source>
        <dbReference type="EMBL" id="EJK59751.1"/>
    </source>
</evidence>
<keyword evidence="3" id="KW-0677">Repeat</keyword>
<accession>K0SFS0</accession>
<dbReference type="PANTHER" id="PTHR24113">
    <property type="entry name" value="RAN GTPASE-ACTIVATING PROTEIN 1"/>
    <property type="match status" value="1"/>
</dbReference>
<keyword evidence="2" id="KW-0433">Leucine-rich repeat</keyword>
<keyword evidence="5" id="KW-1185">Reference proteome</keyword>
<keyword evidence="1" id="KW-0343">GTPase activation</keyword>
<dbReference type="Gene3D" id="3.80.10.10">
    <property type="entry name" value="Ribonuclease Inhibitor"/>
    <property type="match status" value="1"/>
</dbReference>
<organism evidence="4 5">
    <name type="scientific">Thalassiosira oceanica</name>
    <name type="common">Marine diatom</name>
    <dbReference type="NCBI Taxonomy" id="159749"/>
    <lineage>
        <taxon>Eukaryota</taxon>
        <taxon>Sar</taxon>
        <taxon>Stramenopiles</taxon>
        <taxon>Ochrophyta</taxon>
        <taxon>Bacillariophyta</taxon>
        <taxon>Coscinodiscophyceae</taxon>
        <taxon>Thalassiosirophycidae</taxon>
        <taxon>Thalassiosirales</taxon>
        <taxon>Thalassiosiraceae</taxon>
        <taxon>Thalassiosira</taxon>
    </lineage>
</organism>
<dbReference type="Proteomes" id="UP000266841">
    <property type="component" value="Unassembled WGS sequence"/>
</dbReference>
<dbReference type="GO" id="GO:0006913">
    <property type="term" value="P:nucleocytoplasmic transport"/>
    <property type="evidence" value="ECO:0007669"/>
    <property type="project" value="TreeGrafter"/>
</dbReference>
<dbReference type="eggNOG" id="ENOG502S6XN">
    <property type="taxonomic scope" value="Eukaryota"/>
</dbReference>
<dbReference type="InterPro" id="IPR032675">
    <property type="entry name" value="LRR_dom_sf"/>
</dbReference>
<dbReference type="GO" id="GO:0005096">
    <property type="term" value="F:GTPase activator activity"/>
    <property type="evidence" value="ECO:0007669"/>
    <property type="project" value="UniProtKB-KW"/>
</dbReference>
<evidence type="ECO:0000313" key="5">
    <source>
        <dbReference type="Proteomes" id="UP000266841"/>
    </source>
</evidence>
<evidence type="ECO:0000256" key="3">
    <source>
        <dbReference type="ARBA" id="ARBA00022737"/>
    </source>
</evidence>
<dbReference type="GO" id="GO:0031267">
    <property type="term" value="F:small GTPase binding"/>
    <property type="evidence" value="ECO:0007669"/>
    <property type="project" value="TreeGrafter"/>
</dbReference>
<dbReference type="OrthoDB" id="427001at2759"/>